<evidence type="ECO:0000259" key="1">
    <source>
        <dbReference type="Pfam" id="PF13952"/>
    </source>
</evidence>
<dbReference type="EMBL" id="QGNW01002180">
    <property type="protein sequence ID" value="RVW24082.1"/>
    <property type="molecule type" value="Genomic_DNA"/>
</dbReference>
<dbReference type="PANTHER" id="PTHR10775:SF179">
    <property type="entry name" value="TRANSPOSON, EN_SPM-LIKE, TRANSPOSASE-ASSOCIATED DOMAIN PROTEIN"/>
    <property type="match status" value="1"/>
</dbReference>
<feature type="domain" description="DUF4218" evidence="2">
    <location>
        <begin position="514"/>
        <end position="607"/>
    </location>
</feature>
<evidence type="ECO:0000313" key="4">
    <source>
        <dbReference type="Proteomes" id="UP000288805"/>
    </source>
</evidence>
<dbReference type="InterPro" id="IPR025312">
    <property type="entry name" value="DUF4216"/>
</dbReference>
<dbReference type="InterPro" id="IPR038765">
    <property type="entry name" value="Papain-like_cys_pep_sf"/>
</dbReference>
<dbReference type="InterPro" id="IPR025452">
    <property type="entry name" value="DUF4218"/>
</dbReference>
<reference evidence="3 4" key="1">
    <citation type="journal article" date="2018" name="PLoS Genet.">
        <title>Population sequencing reveals clonal diversity and ancestral inbreeding in the grapevine cultivar Chardonnay.</title>
        <authorList>
            <person name="Roach M.J."/>
            <person name="Johnson D.L."/>
            <person name="Bohlmann J."/>
            <person name="van Vuuren H.J."/>
            <person name="Jones S.J."/>
            <person name="Pretorius I.S."/>
            <person name="Schmidt S.A."/>
            <person name="Borneman A.R."/>
        </authorList>
    </citation>
    <scope>NUCLEOTIDE SEQUENCE [LARGE SCALE GENOMIC DNA]</scope>
    <source>
        <strain evidence="4">cv. Chardonnay</strain>
        <tissue evidence="3">Leaf</tissue>
    </source>
</reference>
<accession>A0A438CLJ2</accession>
<dbReference type="SUPFAM" id="SSF54001">
    <property type="entry name" value="Cysteine proteinases"/>
    <property type="match status" value="1"/>
</dbReference>
<gene>
    <name evidence="3" type="ORF">CK203_091324</name>
</gene>
<comment type="caution">
    <text evidence="3">The sequence shown here is derived from an EMBL/GenBank/DDBJ whole genome shotgun (WGS) entry which is preliminary data.</text>
</comment>
<evidence type="ECO:0008006" key="5">
    <source>
        <dbReference type="Google" id="ProtNLM"/>
    </source>
</evidence>
<dbReference type="PANTHER" id="PTHR10775">
    <property type="entry name" value="OS08G0208400 PROTEIN"/>
    <property type="match status" value="1"/>
</dbReference>
<name>A0A438CLJ2_VITVI</name>
<dbReference type="Pfam" id="PF13952">
    <property type="entry name" value="DUF4216"/>
    <property type="match status" value="1"/>
</dbReference>
<protein>
    <recommendedName>
        <fullName evidence="5">DUF4218 domain-containing protein</fullName>
    </recommendedName>
</protein>
<proteinExistence type="predicted"/>
<feature type="domain" description="DUF4216" evidence="1">
    <location>
        <begin position="693"/>
        <end position="753"/>
    </location>
</feature>
<evidence type="ECO:0000259" key="2">
    <source>
        <dbReference type="Pfam" id="PF13960"/>
    </source>
</evidence>
<evidence type="ECO:0000313" key="3">
    <source>
        <dbReference type="EMBL" id="RVW24082.1"/>
    </source>
</evidence>
<dbReference type="InterPro" id="IPR004242">
    <property type="entry name" value="Transposase_21"/>
</dbReference>
<dbReference type="Pfam" id="PF02992">
    <property type="entry name" value="Transposase_21"/>
    <property type="match status" value="1"/>
</dbReference>
<dbReference type="Proteomes" id="UP000288805">
    <property type="component" value="Unassembled WGS sequence"/>
</dbReference>
<dbReference type="Pfam" id="PF13960">
    <property type="entry name" value="DUF4218"/>
    <property type="match status" value="1"/>
</dbReference>
<sequence length="1368" mass="157049">MVEAAQDDCKANPKLFERLLEDAEKPLYPDCKNFTKLSALVKLYNLKERYGWSDKSFSELLSLLGDMLPVNNELPLSICIFMSYMWKVNRRGSKKSKGVPAKVMWYFPPIPRFKRMFQSSKIAKYLIWHAEGGEFDGKMRHPSDSPSWKVIDHRCPDFAAKPRNLRLAISAGGINPHRSLSSRYSCWLVVMITYNLPPWLCMKRKFMMLSLLMSGPQQPGNDIDMYLAPLIEDLKTLWEIGVEAYDAYQREVFTLRDVLLWTINDFPAYGNLSGCTVKGYFACLICGPETYSHRLKHGRKNSFTGHRRFLPCNHPFRKHRKAFNGEQEFRSPPQPLSGEEILLKMNAICNSWGKKRRRHEKSNVTYTNCWKKKSIFFELEYWRYLHVRHNLDVMHIEKNVCESIIGTLLNILGKTKDGLNSHLDLMDMGLRCELAPRFESNQTYLPPACYTLSRKEKKAFCQTLAELKVPEGYCSNFRNLVSMEDLKLYGLKSHDYHTLMQQLLPVALRSLLQKHLQNELVVTLCLLEKYFPPSFFNIMIHLTVHLVREVRLCGPVYFRWMYPFERFMKALKGYVRNHNHPESCIVECYIAEEAIEFCTEYLSNVDAIGVPSSTNVDHKVGAPIPRGHITEVEVVIADKEPISETLRWMAHGPTHYVAKYHGYVINGCQYNTKDHDELRVTQNSGVSIVATTMIPVFKCNWVDNKSGIKVDEFGLTLVDFTKMAHKSDPFILASQAKQVFYVQDQLDPRWSVVLSTLERDFSFSAKDSDDFMDNSIEHHPLITTLAQVESFDTMDDSDVICIRGNCMDSKEEKTPSQKKYRGTTRKSMIIRNRNRGIKLVIKYNVDGIYVRESSVHLTSYLGVLARTMVPIRYNTWRDVPEQLKDKLWDSIEIAFTLDKKNRRNCMLTLGKCFRSFNNMLTMKHILPFKDEPKLLKKPPAEYHFIDDEDWNIFVKNRLSEKFQMIEAGSTESIDRSLLWKRAMQKKDGSYDDVVLPVVEKIDELMKESQESGISYSGSNDILSQALGTPEYTGRVRAKGKHYTPGQYFNSMSERVVRDILKATQECQVKFEADVLARLSQIGVATPQSDVSSSNMKSKLLLLPEVVEKPIRKVEEETLPVKIEPHMKARKCELAVGTRENTVAGGTIVMDCGPNYLVVLDAPYESNTPLPIPILGQATTVGAAVGYQVLWPTHLVNLSTKFIKGSQKGKRQTTENDLKIGENPQDINNFDALVGLMLNEGKAQALVSKAGMGETTKENRSRLIANRLMHAKRADYIFIPYNPEALRIHPPEKQRSSKREPTWVKVVCPRQLGSVECGYYVMRYMKDIIVDPSLLSTKFKGKKSYSEVELNEVRSEWVMLATQLILTHA</sequence>
<organism evidence="3 4">
    <name type="scientific">Vitis vinifera</name>
    <name type="common">Grape</name>
    <dbReference type="NCBI Taxonomy" id="29760"/>
    <lineage>
        <taxon>Eukaryota</taxon>
        <taxon>Viridiplantae</taxon>
        <taxon>Streptophyta</taxon>
        <taxon>Embryophyta</taxon>
        <taxon>Tracheophyta</taxon>
        <taxon>Spermatophyta</taxon>
        <taxon>Magnoliopsida</taxon>
        <taxon>eudicotyledons</taxon>
        <taxon>Gunneridae</taxon>
        <taxon>Pentapetalae</taxon>
        <taxon>rosids</taxon>
        <taxon>Vitales</taxon>
        <taxon>Vitaceae</taxon>
        <taxon>Viteae</taxon>
        <taxon>Vitis</taxon>
    </lineage>
</organism>